<accession>A0A0G1YDR6</accession>
<comment type="caution">
    <text evidence="1">The sequence shown here is derived from an EMBL/GenBank/DDBJ whole genome shotgun (WGS) entry which is preliminary data.</text>
</comment>
<reference evidence="1 2" key="1">
    <citation type="journal article" date="2015" name="Nature">
        <title>rRNA introns, odd ribosomes, and small enigmatic genomes across a large radiation of phyla.</title>
        <authorList>
            <person name="Brown C.T."/>
            <person name="Hug L.A."/>
            <person name="Thomas B.C."/>
            <person name="Sharon I."/>
            <person name="Castelle C.J."/>
            <person name="Singh A."/>
            <person name="Wilkins M.J."/>
            <person name="Williams K.H."/>
            <person name="Banfield J.F."/>
        </authorList>
    </citation>
    <scope>NUCLEOTIDE SEQUENCE [LARGE SCALE GENOMIC DNA]</scope>
</reference>
<proteinExistence type="predicted"/>
<name>A0A0G1YDR6_9BACT</name>
<protein>
    <submittedName>
        <fullName evidence="1">Uncharacterized protein</fullName>
    </submittedName>
</protein>
<gene>
    <name evidence="1" type="ORF">UY92_C0015G0025</name>
</gene>
<organism evidence="1 2">
    <name type="scientific">Candidatus Magasanikbacteria bacterium GW2011_GWA2_56_11</name>
    <dbReference type="NCBI Taxonomy" id="1619044"/>
    <lineage>
        <taxon>Bacteria</taxon>
        <taxon>Candidatus Magasanikiibacteriota</taxon>
    </lineage>
</organism>
<sequence>MVIEQTETTKLDCLSNSVGTLTAGVGDLTAKMGDLTAKVDDVIETVHFIVQFMQEKVATKYDLVSVATKDDLNSMATKDDLANMATKDDLGELRAEMHANFREVRVSLSRLDERSLPDDNVLATEIVKLQKRRKD</sequence>
<dbReference type="AlphaFoldDB" id="A0A0G1YDR6"/>
<evidence type="ECO:0000313" key="1">
    <source>
        <dbReference type="EMBL" id="KKW41613.1"/>
    </source>
</evidence>
<evidence type="ECO:0000313" key="2">
    <source>
        <dbReference type="Proteomes" id="UP000033870"/>
    </source>
</evidence>
<dbReference type="Proteomes" id="UP000033870">
    <property type="component" value="Unassembled WGS sequence"/>
</dbReference>
<dbReference type="EMBL" id="LCRX01000015">
    <property type="protein sequence ID" value="KKW41613.1"/>
    <property type="molecule type" value="Genomic_DNA"/>
</dbReference>